<feature type="repeat" description="WD" evidence="1">
    <location>
        <begin position="130"/>
        <end position="171"/>
    </location>
</feature>
<dbReference type="Gene3D" id="2.130.10.10">
    <property type="entry name" value="YVTN repeat-like/Quinoprotein amine dehydrogenase"/>
    <property type="match status" value="1"/>
</dbReference>
<comment type="caution">
    <text evidence="3">The sequence shown here is derived from an EMBL/GenBank/DDBJ whole genome shotgun (WGS) entry which is preliminary data.</text>
</comment>
<dbReference type="SUPFAM" id="SSF50978">
    <property type="entry name" value="WD40 repeat-like"/>
    <property type="match status" value="1"/>
</dbReference>
<evidence type="ECO:0000313" key="3">
    <source>
        <dbReference type="EMBL" id="KAJ3998432.1"/>
    </source>
</evidence>
<name>A0ABQ8QIY1_9AGAR</name>
<proteinExistence type="predicted"/>
<dbReference type="PROSITE" id="PS50294">
    <property type="entry name" value="WD_REPEATS_REGION"/>
    <property type="match status" value="1"/>
</dbReference>
<reference evidence="3" key="1">
    <citation type="submission" date="2022-08" db="EMBL/GenBank/DDBJ databases">
        <authorList>
            <consortium name="DOE Joint Genome Institute"/>
            <person name="Min B."/>
            <person name="Riley R."/>
            <person name="Sierra-Patev S."/>
            <person name="Naranjo-Ortiz M."/>
            <person name="Looney B."/>
            <person name="Konkel Z."/>
            <person name="Slot J.C."/>
            <person name="Sakamoto Y."/>
            <person name="Steenwyk J.L."/>
            <person name="Rokas A."/>
            <person name="Carro J."/>
            <person name="Camarero S."/>
            <person name="Ferreira P."/>
            <person name="Molpeceres G."/>
            <person name="Ruiz-Duenas F.J."/>
            <person name="Serrano A."/>
            <person name="Henrissat B."/>
            <person name="Drula E."/>
            <person name="Hughes K.W."/>
            <person name="Mata J.L."/>
            <person name="Ishikawa N.K."/>
            <person name="Vargas-Isla R."/>
            <person name="Ushijima S."/>
            <person name="Smith C.A."/>
            <person name="Ahrendt S."/>
            <person name="Andreopoulos W."/>
            <person name="He G."/>
            <person name="Labutti K."/>
            <person name="Lipzen A."/>
            <person name="Ng V."/>
            <person name="Sandor L."/>
            <person name="Barry K."/>
            <person name="Martinez A.T."/>
            <person name="Xiao Y."/>
            <person name="Gibbons J.G."/>
            <person name="Terashima K."/>
            <person name="Hibbett D.S."/>
            <person name="Grigoriev I.V."/>
        </authorList>
    </citation>
    <scope>NUCLEOTIDE SEQUENCE</scope>
    <source>
        <strain evidence="3">TFB10827</strain>
    </source>
</reference>
<protein>
    <recommendedName>
        <fullName evidence="5">WD40 repeat-like protein</fullName>
    </recommendedName>
</protein>
<dbReference type="InterPro" id="IPR015943">
    <property type="entry name" value="WD40/YVTN_repeat-like_dom_sf"/>
</dbReference>
<evidence type="ECO:0000313" key="4">
    <source>
        <dbReference type="Proteomes" id="UP001163828"/>
    </source>
</evidence>
<dbReference type="SMART" id="SM00320">
    <property type="entry name" value="WD40"/>
    <property type="match status" value="2"/>
</dbReference>
<evidence type="ECO:0000256" key="1">
    <source>
        <dbReference type="PROSITE-ProRule" id="PRU00221"/>
    </source>
</evidence>
<accession>A0ABQ8QIY1</accession>
<dbReference type="InterPro" id="IPR036322">
    <property type="entry name" value="WD40_repeat_dom_sf"/>
</dbReference>
<feature type="compositionally biased region" description="Basic and acidic residues" evidence="2">
    <location>
        <begin position="525"/>
        <end position="538"/>
    </location>
</feature>
<keyword evidence="1" id="KW-0853">WD repeat</keyword>
<feature type="compositionally biased region" description="Low complexity" evidence="2">
    <location>
        <begin position="639"/>
        <end position="651"/>
    </location>
</feature>
<sequence length="768" mass="82936">MFASRRWEFSRNTTIAHVPVPSSISSMHLMQSNSLISSSIQYGIVSRSFPLTGKVLKGFLSPSSSGTGLGIGNPNTEFAPNVTACALTSNGGTAKIVWGFRNGEVAVMTAAKTMEMGTRSAARLIRCKVNEEHEAEVTHVEWDDTGSLVVSAARDGRIKVWDAKKVRCVWTSQYFLPAVCVFLVLRSGSQGYTVVSTMDSGEILLWSRITLTAEVPLSPMFGSPNVRIPNPIRDDDMSSVPTSLHVDNSSSHGAHVFVTYQSQSQFWGIIIEHTSSTCRFSKYYSDETSGAVTVLSPCFGGANERGFVIAGHRLGWITIYPQANFLAPSCNDAIPLVYPTRRFEAHSDGSAVTAIAWNGIVLITGSDLGDTSIFDACSFSRLRVLNSPLSPSRIRGIGIGAQAQAVPAGVNQILLGKERDFLVVNIGDRALAFKADAPSKYGKKRTSKTSGKKKAIRSVKGYEKVLVDQSITESLEEHNQKSQYLRKVYGREREHQENLNRLGLNEVEALEYVLMLSRDDALQRPRVGEGASQHRELDGLSSVIDDDEGDFDNIATDPPSSSRISSSSVTRVPESPSIPRQISYHSLHPTGPVQTPKSEAIPIAGPSNWASLSVSNQKIQIHPRGHREPREAAFREDSVSSSLSSSTSGSSKRADSVSESDEGAFPLISPSRFIIDALSPSSSVGAGPTAKGAWAKPLTPNAIERDSIAPSSYSVNPNAQTLASSTFAHDHGIVRGPTEDIDEDLKLAIQLSLESAKDEAQRRGATIS</sequence>
<dbReference type="EMBL" id="MU790559">
    <property type="protein sequence ID" value="KAJ3998432.1"/>
    <property type="molecule type" value="Genomic_DNA"/>
</dbReference>
<feature type="region of interest" description="Disordered" evidence="2">
    <location>
        <begin position="616"/>
        <end position="662"/>
    </location>
</feature>
<evidence type="ECO:0008006" key="5">
    <source>
        <dbReference type="Google" id="ProtNLM"/>
    </source>
</evidence>
<organism evidence="3 4">
    <name type="scientific">Lentinula boryana</name>
    <dbReference type="NCBI Taxonomy" id="40481"/>
    <lineage>
        <taxon>Eukaryota</taxon>
        <taxon>Fungi</taxon>
        <taxon>Dikarya</taxon>
        <taxon>Basidiomycota</taxon>
        <taxon>Agaricomycotina</taxon>
        <taxon>Agaricomycetes</taxon>
        <taxon>Agaricomycetidae</taxon>
        <taxon>Agaricales</taxon>
        <taxon>Marasmiineae</taxon>
        <taxon>Omphalotaceae</taxon>
        <taxon>Lentinula</taxon>
    </lineage>
</organism>
<gene>
    <name evidence="3" type="ORF">F5050DRAFT_1745055</name>
</gene>
<keyword evidence="4" id="KW-1185">Reference proteome</keyword>
<dbReference type="Proteomes" id="UP001163828">
    <property type="component" value="Unassembled WGS sequence"/>
</dbReference>
<dbReference type="PROSITE" id="PS50082">
    <property type="entry name" value="WD_REPEATS_2"/>
    <property type="match status" value="1"/>
</dbReference>
<dbReference type="InterPro" id="IPR001680">
    <property type="entry name" value="WD40_rpt"/>
</dbReference>
<feature type="region of interest" description="Disordered" evidence="2">
    <location>
        <begin position="525"/>
        <end position="604"/>
    </location>
</feature>
<feature type="compositionally biased region" description="Basic and acidic residues" evidence="2">
    <location>
        <begin position="626"/>
        <end position="638"/>
    </location>
</feature>
<dbReference type="Pfam" id="PF00400">
    <property type="entry name" value="WD40"/>
    <property type="match status" value="1"/>
</dbReference>
<evidence type="ECO:0000256" key="2">
    <source>
        <dbReference type="SAM" id="MobiDB-lite"/>
    </source>
</evidence>